<dbReference type="RefSeq" id="WP_284333226.1">
    <property type="nucleotide sequence ID" value="NZ_BSOA01000043.1"/>
</dbReference>
<name>A0ABQ5XDR7_9GAMM</name>
<protein>
    <submittedName>
        <fullName evidence="1">Uncharacterized protein</fullName>
    </submittedName>
</protein>
<gene>
    <name evidence="1" type="ORF">GCM10007898_33640</name>
</gene>
<reference evidence="2" key="1">
    <citation type="journal article" date="2019" name="Int. J. Syst. Evol. Microbiol.">
        <title>The Global Catalogue of Microorganisms (GCM) 10K type strain sequencing project: providing services to taxonomists for standard genome sequencing and annotation.</title>
        <authorList>
            <consortium name="The Broad Institute Genomics Platform"/>
            <consortium name="The Broad Institute Genome Sequencing Center for Infectious Disease"/>
            <person name="Wu L."/>
            <person name="Ma J."/>
        </authorList>
    </citation>
    <scope>NUCLEOTIDE SEQUENCE [LARGE SCALE GENOMIC DNA]</scope>
    <source>
        <strain evidence="2">NBRC 111981</strain>
    </source>
</reference>
<accession>A0ABQ5XDR7</accession>
<proteinExistence type="predicted"/>
<dbReference type="Proteomes" id="UP001156627">
    <property type="component" value="Unassembled WGS sequence"/>
</dbReference>
<dbReference type="EMBL" id="BSOA01000043">
    <property type="protein sequence ID" value="GLQ89789.1"/>
    <property type="molecule type" value="Genomic_DNA"/>
</dbReference>
<evidence type="ECO:0000313" key="1">
    <source>
        <dbReference type="EMBL" id="GLQ89789.1"/>
    </source>
</evidence>
<keyword evidence="2" id="KW-1185">Reference proteome</keyword>
<comment type="caution">
    <text evidence="1">The sequence shown here is derived from an EMBL/GenBank/DDBJ whole genome shotgun (WGS) entry which is preliminary data.</text>
</comment>
<sequence length="182" mass="20497">MATTNFLIEAELNAPSNVIPLWPVGGTPRQHRARPGQARKAQVHVIDADVLEPEAAAQGLARRVERVLCALLYHTQLEQAHARASKPLSIETRGERLVSRDRLMAVARAALNHGLTADLTRLAAAAITFEVQFQSRWRNRLWRLFSAQRRQINADTVAVARLLAWDLAELKLRPIDQFARYL</sequence>
<evidence type="ECO:0000313" key="2">
    <source>
        <dbReference type="Proteomes" id="UP001156627"/>
    </source>
</evidence>
<organism evidence="1 2">
    <name type="scientific">Dyella flagellata</name>
    <dbReference type="NCBI Taxonomy" id="1867833"/>
    <lineage>
        <taxon>Bacteria</taxon>
        <taxon>Pseudomonadati</taxon>
        <taxon>Pseudomonadota</taxon>
        <taxon>Gammaproteobacteria</taxon>
        <taxon>Lysobacterales</taxon>
        <taxon>Rhodanobacteraceae</taxon>
        <taxon>Dyella</taxon>
    </lineage>
</organism>